<dbReference type="Gene3D" id="3.40.50.2000">
    <property type="entry name" value="Glycogen Phosphorylase B"/>
    <property type="match status" value="2"/>
</dbReference>
<evidence type="ECO:0000256" key="3">
    <source>
        <dbReference type="ARBA" id="ARBA00022679"/>
    </source>
</evidence>
<evidence type="ECO:0000256" key="2">
    <source>
        <dbReference type="ARBA" id="ARBA00022676"/>
    </source>
</evidence>
<dbReference type="Pfam" id="PF13439">
    <property type="entry name" value="Glyco_transf_4"/>
    <property type="match status" value="1"/>
</dbReference>
<dbReference type="PANTHER" id="PTHR12526">
    <property type="entry name" value="GLYCOSYLTRANSFERASE"/>
    <property type="match status" value="1"/>
</dbReference>
<keyword evidence="3 6" id="KW-0808">Transferase</keyword>
<sequence>MKISFLLFNAYGIGGTIRSTMNLAGALAEAGHEVEIASVVRSREHPALKPAPGVRIHPLVEARRDSAAFDPEHDPAAHPSRLYLRADGPYDHSSTLTDRRIVEWLGSTDADVIVGTRPGINVLLAEYGPRGALRIGQEHLTHSMHKPVIQSAQDQAIADLDAFTTVSYADAECYRDALPGIDTEIRCIPNGVPTPDVAASTGRNKVVVAAGRLIPVKNYSLLIEAFGHVVAERPDWSLRLYGRGRLAGRLREQIMTAGLSNHVRLMGAIASIEPEWAKGAIAAVSSNAESFGMTLVEAMHAGLPVVSTDCPYGPGEIIDDGRDGFLVQPGDPKAFAAALLDLIEDDERRHAMAQAARAKALTFTPHTAAERFLALVSELGGPGAPDPVSTPGRMRRPVRGAVRERVGTVARPVLRASLRSPVLAPAVRALMPRRAKRLTRVPGFHPVARTRVTTDGDIVVDVTGVPTPQAALLLRRGDDTLRVPLHPEPASLRARIGRDHVLGEGEWTVYVERPADGVRRRADSLTVETAELVGRTPQVVGDQVTSRIPRTTGSGHLAVRTWARPAHLEIGAVDTGGTALIAEGRSVGRPLGDDTVVVASRRGEDTVFESAEVVVSGDQVWLSLPHAGFAERCRAAGEDRELWDLYLVDRGARIPVGRIGGDVAQRKGTDPVPPAFHEGPAGQQVRIGPYFTANNSLAVAVREVTPSEPRRDTVVNAQDSMRSVTVGG</sequence>
<feature type="domain" description="Glycosyltransferase subfamily 4-like N-terminal" evidence="5">
    <location>
        <begin position="13"/>
        <end position="194"/>
    </location>
</feature>
<dbReference type="InterPro" id="IPR001296">
    <property type="entry name" value="Glyco_trans_1"/>
</dbReference>
<evidence type="ECO:0000313" key="6">
    <source>
        <dbReference type="EMBL" id="MEB8342497.1"/>
    </source>
</evidence>
<dbReference type="PANTHER" id="PTHR12526:SF627">
    <property type="entry name" value="D-RHAMNOSYLTRANSFERASE WBPZ"/>
    <property type="match status" value="1"/>
</dbReference>
<organism evidence="6 7">
    <name type="scientific">Streptomyces endophyticus</name>
    <dbReference type="NCBI Taxonomy" id="714166"/>
    <lineage>
        <taxon>Bacteria</taxon>
        <taxon>Bacillati</taxon>
        <taxon>Actinomycetota</taxon>
        <taxon>Actinomycetes</taxon>
        <taxon>Kitasatosporales</taxon>
        <taxon>Streptomycetaceae</taxon>
        <taxon>Streptomyces</taxon>
    </lineage>
</organism>
<reference evidence="6 7" key="1">
    <citation type="submission" date="2022-10" db="EMBL/GenBank/DDBJ databases">
        <authorList>
            <person name="Xie J."/>
            <person name="Shen N."/>
        </authorList>
    </citation>
    <scope>NUCLEOTIDE SEQUENCE [LARGE SCALE GENOMIC DNA]</scope>
    <source>
        <strain evidence="6 7">YIM65594</strain>
    </source>
</reference>
<dbReference type="Proteomes" id="UP001354931">
    <property type="component" value="Unassembled WGS sequence"/>
</dbReference>
<dbReference type="Pfam" id="PF00534">
    <property type="entry name" value="Glycos_transf_1"/>
    <property type="match status" value="1"/>
</dbReference>
<evidence type="ECO:0000259" key="5">
    <source>
        <dbReference type="Pfam" id="PF13439"/>
    </source>
</evidence>
<keyword evidence="2 6" id="KW-0328">Glycosyltransferase</keyword>
<name>A0ABU6FFR9_9ACTN</name>
<feature type="domain" description="Glycosyl transferase family 1" evidence="4">
    <location>
        <begin position="202"/>
        <end position="358"/>
    </location>
</feature>
<evidence type="ECO:0000256" key="1">
    <source>
        <dbReference type="ARBA" id="ARBA00021292"/>
    </source>
</evidence>
<keyword evidence="7" id="KW-1185">Reference proteome</keyword>
<evidence type="ECO:0000259" key="4">
    <source>
        <dbReference type="Pfam" id="PF00534"/>
    </source>
</evidence>
<dbReference type="InterPro" id="IPR028098">
    <property type="entry name" value="Glyco_trans_4-like_N"/>
</dbReference>
<dbReference type="EMBL" id="JAOZYC010000164">
    <property type="protein sequence ID" value="MEB8342497.1"/>
    <property type="molecule type" value="Genomic_DNA"/>
</dbReference>
<evidence type="ECO:0000313" key="7">
    <source>
        <dbReference type="Proteomes" id="UP001354931"/>
    </source>
</evidence>
<comment type="caution">
    <text evidence="6">The sequence shown here is derived from an EMBL/GenBank/DDBJ whole genome shotgun (WGS) entry which is preliminary data.</text>
</comment>
<dbReference type="GO" id="GO:0016757">
    <property type="term" value="F:glycosyltransferase activity"/>
    <property type="evidence" value="ECO:0007669"/>
    <property type="project" value="UniProtKB-KW"/>
</dbReference>
<proteinExistence type="predicted"/>
<protein>
    <recommendedName>
        <fullName evidence="1">D-inositol 3-phosphate glycosyltransferase</fullName>
    </recommendedName>
</protein>
<accession>A0ABU6FFR9</accession>
<gene>
    <name evidence="6" type="ORF">OKJ99_33885</name>
</gene>
<dbReference type="RefSeq" id="WP_326021992.1">
    <property type="nucleotide sequence ID" value="NZ_JAOZYC010000164.1"/>
</dbReference>
<dbReference type="SUPFAM" id="SSF53756">
    <property type="entry name" value="UDP-Glycosyltransferase/glycogen phosphorylase"/>
    <property type="match status" value="1"/>
</dbReference>